<feature type="domain" description="C-methyltransferase" evidence="1">
    <location>
        <begin position="256"/>
        <end position="382"/>
    </location>
</feature>
<gene>
    <name evidence="2" type="primary">ubiG_1</name>
    <name evidence="2" type="ORF">V22_10890</name>
</gene>
<keyword evidence="3" id="KW-1185">Reference proteome</keyword>
<keyword evidence="2" id="KW-0808">Transferase</keyword>
<dbReference type="GO" id="GO:0102208">
    <property type="term" value="F:2-polyprenyl-6-hydroxyphenol methylase activity"/>
    <property type="evidence" value="ECO:0007669"/>
    <property type="project" value="UniProtKB-EC"/>
</dbReference>
<evidence type="ECO:0000259" key="1">
    <source>
        <dbReference type="Pfam" id="PF08484"/>
    </source>
</evidence>
<dbReference type="InterPro" id="IPR013691">
    <property type="entry name" value="MeTrfase_14"/>
</dbReference>
<dbReference type="Gene3D" id="3.40.50.720">
    <property type="entry name" value="NAD(P)-binding Rossmann-like Domain"/>
    <property type="match status" value="1"/>
</dbReference>
<dbReference type="EC" id="2.1.1.222" evidence="2"/>
<dbReference type="CDD" id="cd02440">
    <property type="entry name" value="AdoMet_MTases"/>
    <property type="match status" value="1"/>
</dbReference>
<keyword evidence="2" id="KW-0489">Methyltransferase</keyword>
<dbReference type="RefSeq" id="WP_145260513.1">
    <property type="nucleotide sequence ID" value="NZ_CP036316.1"/>
</dbReference>
<protein>
    <submittedName>
        <fullName evidence="2">Ubiquinone biosynthesis O-methyltransferase</fullName>
        <ecNumber evidence="2">2.1.1.222</ecNumber>
    </submittedName>
</protein>
<evidence type="ECO:0000313" key="3">
    <source>
        <dbReference type="Proteomes" id="UP000319976"/>
    </source>
</evidence>
<evidence type="ECO:0000313" key="2">
    <source>
        <dbReference type="EMBL" id="QDT63864.1"/>
    </source>
</evidence>
<dbReference type="GO" id="GO:0032259">
    <property type="term" value="P:methylation"/>
    <property type="evidence" value="ECO:0007669"/>
    <property type="project" value="UniProtKB-KW"/>
</dbReference>
<proteinExistence type="predicted"/>
<dbReference type="Pfam" id="PF08484">
    <property type="entry name" value="Methyltransf_14"/>
    <property type="match status" value="1"/>
</dbReference>
<organism evidence="2 3">
    <name type="scientific">Calycomorphotria hydatis</name>
    <dbReference type="NCBI Taxonomy" id="2528027"/>
    <lineage>
        <taxon>Bacteria</taxon>
        <taxon>Pseudomonadati</taxon>
        <taxon>Planctomycetota</taxon>
        <taxon>Planctomycetia</taxon>
        <taxon>Planctomycetales</taxon>
        <taxon>Planctomycetaceae</taxon>
        <taxon>Calycomorphotria</taxon>
    </lineage>
</organism>
<dbReference type="KEGG" id="chya:V22_10890"/>
<dbReference type="SUPFAM" id="SSF53335">
    <property type="entry name" value="S-adenosyl-L-methionine-dependent methyltransferases"/>
    <property type="match status" value="1"/>
</dbReference>
<dbReference type="Gene3D" id="3.40.50.150">
    <property type="entry name" value="Vaccinia Virus protein VP39"/>
    <property type="match status" value="1"/>
</dbReference>
<dbReference type="Proteomes" id="UP000319976">
    <property type="component" value="Chromosome"/>
</dbReference>
<dbReference type="InterPro" id="IPR029063">
    <property type="entry name" value="SAM-dependent_MTases_sf"/>
</dbReference>
<sequence length="392" mass="45038">MLTECPSCGMQVKVSIFYEQDRLPIHSCLMVDTLKEALEFPTGQLKLAFCPSCGFIWNTAFDATLMRYSAAYEETQAYSAHFRQFQTDLVTRWIERYDLHNKHVLEIGCGKGDFLVELCQRGANTGTGIDPSYRPDRHDLEKAKPIRFIRELYAPEHTHEPYDFITCRHTLEHIHEPLKFMQLCRQQATSDEKVIFAFELPAVERVLSEQAFWDIYYEHCSYFSLGSLARLFRANRLKILELYPDYDDQYLLIEAHQAETDNVAPHPTEESVAELSAEVTSFQHKIEQRLAWWDEFVRSRFTQGKRIAIWGSGSKAVAFLSRMNFTNEISCVVDINPHKHGKFLAAVGQEIVPPARLQEVCPDTVIAMNPVYSDEIASDLNKLGINAELVAL</sequence>
<dbReference type="OrthoDB" id="9782855at2"/>
<dbReference type="PANTHER" id="PTHR43861:SF5">
    <property type="entry name" value="BLL5978 PROTEIN"/>
    <property type="match status" value="1"/>
</dbReference>
<dbReference type="Pfam" id="PF13489">
    <property type="entry name" value="Methyltransf_23"/>
    <property type="match status" value="1"/>
</dbReference>
<reference evidence="2 3" key="1">
    <citation type="submission" date="2019-02" db="EMBL/GenBank/DDBJ databases">
        <title>Deep-cultivation of Planctomycetes and their phenomic and genomic characterization uncovers novel biology.</title>
        <authorList>
            <person name="Wiegand S."/>
            <person name="Jogler M."/>
            <person name="Boedeker C."/>
            <person name="Pinto D."/>
            <person name="Vollmers J."/>
            <person name="Rivas-Marin E."/>
            <person name="Kohn T."/>
            <person name="Peeters S.H."/>
            <person name="Heuer A."/>
            <person name="Rast P."/>
            <person name="Oberbeckmann S."/>
            <person name="Bunk B."/>
            <person name="Jeske O."/>
            <person name="Meyerdierks A."/>
            <person name="Storesund J.E."/>
            <person name="Kallscheuer N."/>
            <person name="Luecker S."/>
            <person name="Lage O.M."/>
            <person name="Pohl T."/>
            <person name="Merkel B.J."/>
            <person name="Hornburger P."/>
            <person name="Mueller R.-W."/>
            <person name="Bruemmer F."/>
            <person name="Labrenz M."/>
            <person name="Spormann A.M."/>
            <person name="Op den Camp H."/>
            <person name="Overmann J."/>
            <person name="Amann R."/>
            <person name="Jetten M.S.M."/>
            <person name="Mascher T."/>
            <person name="Medema M.H."/>
            <person name="Devos D.P."/>
            <person name="Kaster A.-K."/>
            <person name="Ovreas L."/>
            <person name="Rohde M."/>
            <person name="Galperin M.Y."/>
            <person name="Jogler C."/>
        </authorList>
    </citation>
    <scope>NUCLEOTIDE SEQUENCE [LARGE SCALE GENOMIC DNA]</scope>
    <source>
        <strain evidence="2 3">V22</strain>
    </source>
</reference>
<accession>A0A517T670</accession>
<dbReference type="EMBL" id="CP036316">
    <property type="protein sequence ID" value="QDT63864.1"/>
    <property type="molecule type" value="Genomic_DNA"/>
</dbReference>
<dbReference type="AlphaFoldDB" id="A0A517T670"/>
<keyword evidence="2" id="KW-0830">Ubiquinone</keyword>
<dbReference type="PANTHER" id="PTHR43861">
    <property type="entry name" value="TRANS-ACONITATE 2-METHYLTRANSFERASE-RELATED"/>
    <property type="match status" value="1"/>
</dbReference>
<name>A0A517T670_9PLAN</name>